<dbReference type="InterPro" id="IPR029464">
    <property type="entry name" value="HSDR_N"/>
</dbReference>
<dbReference type="Pfam" id="PF13588">
    <property type="entry name" value="HSDR_N_2"/>
    <property type="match status" value="1"/>
</dbReference>
<dbReference type="RefSeq" id="WP_115499005.1">
    <property type="nucleotide sequence ID" value="NZ_JACRTI010000012.1"/>
</dbReference>
<protein>
    <submittedName>
        <fullName evidence="2">Type I restriction enzyme HsdR N-terminal domain-containing protein</fullName>
    </submittedName>
</protein>
<reference evidence="2 5" key="2">
    <citation type="submission" date="2020-08" db="EMBL/GenBank/DDBJ databases">
        <title>Genome public.</title>
        <authorList>
            <person name="Liu C."/>
            <person name="Sun Q."/>
        </authorList>
    </citation>
    <scope>NUCLEOTIDE SEQUENCE [LARGE SCALE GENOMIC DNA]</scope>
    <source>
        <strain evidence="2 5">426_9</strain>
    </source>
</reference>
<evidence type="ECO:0000313" key="3">
    <source>
        <dbReference type="EMBL" id="RDU49835.1"/>
    </source>
</evidence>
<dbReference type="Proteomes" id="UP000256321">
    <property type="component" value="Unassembled WGS sequence"/>
</dbReference>
<evidence type="ECO:0000313" key="4">
    <source>
        <dbReference type="Proteomes" id="UP000256321"/>
    </source>
</evidence>
<name>A0A3D8HFT3_9BACT</name>
<accession>A0A3D8HFT3</accession>
<dbReference type="EMBL" id="JACRTI010000012">
    <property type="protein sequence ID" value="MBC8601514.1"/>
    <property type="molecule type" value="Genomic_DNA"/>
</dbReference>
<keyword evidence="5" id="KW-1185">Reference proteome</keyword>
<dbReference type="Proteomes" id="UP000629596">
    <property type="component" value="Unassembled WGS sequence"/>
</dbReference>
<feature type="domain" description="Type I restriction enzyme R protein N-terminal" evidence="1">
    <location>
        <begin position="35"/>
        <end position="144"/>
    </location>
</feature>
<dbReference type="EMBL" id="QREV01000012">
    <property type="protein sequence ID" value="RDU49835.1"/>
    <property type="molecule type" value="Genomic_DNA"/>
</dbReference>
<proteinExistence type="predicted"/>
<reference evidence="3 4" key="1">
    <citation type="submission" date="2018-07" db="EMBL/GenBank/DDBJ databases">
        <title>Parabacteroides acidifaciens nov. sp., isolated from human feces.</title>
        <authorList>
            <person name="Wang Y.J."/>
        </authorList>
    </citation>
    <scope>NUCLEOTIDE SEQUENCE [LARGE SCALE GENOMIC DNA]</scope>
    <source>
        <strain evidence="3 4">426-9</strain>
    </source>
</reference>
<dbReference type="AlphaFoldDB" id="A0A3D8HFT3"/>
<comment type="caution">
    <text evidence="3">The sequence shown here is derived from an EMBL/GenBank/DDBJ whole genome shotgun (WGS) entry which is preliminary data.</text>
</comment>
<gene>
    <name evidence="3" type="ORF">DWU89_07395</name>
    <name evidence="2" type="ORF">H8784_07230</name>
</gene>
<evidence type="ECO:0000313" key="2">
    <source>
        <dbReference type="EMBL" id="MBC8601514.1"/>
    </source>
</evidence>
<evidence type="ECO:0000313" key="5">
    <source>
        <dbReference type="Proteomes" id="UP000629596"/>
    </source>
</evidence>
<organism evidence="3 4">
    <name type="scientific">Parabacteroides acidifaciens</name>
    <dbReference type="NCBI Taxonomy" id="2290935"/>
    <lineage>
        <taxon>Bacteria</taxon>
        <taxon>Pseudomonadati</taxon>
        <taxon>Bacteroidota</taxon>
        <taxon>Bacteroidia</taxon>
        <taxon>Bacteroidales</taxon>
        <taxon>Tannerellaceae</taxon>
        <taxon>Parabacteroides</taxon>
    </lineage>
</organism>
<evidence type="ECO:0000259" key="1">
    <source>
        <dbReference type="Pfam" id="PF13588"/>
    </source>
</evidence>
<sequence>MLTLNLPGFAPKVTEKDGKRTIFDPVRRKYVALTPEEWVRQHFVNYLISFKNYPKELLANEVLVKLNGTSKRCDTVAYNRFLAPLVIVEYKAPTVSITNAVFDQIARYNMVLHVEYLIVSNGLNHYCCKIDYNNQTYVFLNGIPGYDEL</sequence>